<name>A0ABV1NNY0_9CAUL</name>
<evidence type="ECO:0000256" key="2">
    <source>
        <dbReference type="RuleBase" id="RU003946"/>
    </source>
</evidence>
<dbReference type="SUPFAM" id="SSF53649">
    <property type="entry name" value="Alkaline phosphatase-like"/>
    <property type="match status" value="1"/>
</dbReference>
<dbReference type="EMBL" id="JBEGDD010000006">
    <property type="protein sequence ID" value="MEQ7155340.1"/>
    <property type="molecule type" value="Genomic_DNA"/>
</dbReference>
<keyword evidence="1" id="KW-0597">Phosphoprotein</keyword>
<comment type="caution">
    <text evidence="3">The sequence shown here is derived from an EMBL/GenBank/DDBJ whole genome shotgun (WGS) entry which is preliminary data.</text>
</comment>
<dbReference type="InterPro" id="IPR017850">
    <property type="entry name" value="Alkaline_phosphatase_core_sf"/>
</dbReference>
<dbReference type="SMART" id="SM00098">
    <property type="entry name" value="alkPPc"/>
    <property type="match status" value="1"/>
</dbReference>
<accession>A0ABV1NNY0</accession>
<reference evidence="3 4" key="1">
    <citation type="submission" date="2024-06" db="EMBL/GenBank/DDBJ databases">
        <title>Brevundimonas sp. C11.</title>
        <authorList>
            <person name="Maltman C."/>
        </authorList>
    </citation>
    <scope>NUCLEOTIDE SEQUENCE [LARGE SCALE GENOMIC DNA]</scope>
    <source>
        <strain evidence="3 4">C11</strain>
    </source>
</reference>
<dbReference type="Pfam" id="PF00245">
    <property type="entry name" value="Alk_phosphatase"/>
    <property type="match status" value="1"/>
</dbReference>
<dbReference type="RefSeq" id="WP_349684494.1">
    <property type="nucleotide sequence ID" value="NZ_JBEGDD010000006.1"/>
</dbReference>
<dbReference type="PRINTS" id="PR00113">
    <property type="entry name" value="ALKPHPHTASE"/>
</dbReference>
<dbReference type="InterPro" id="IPR001952">
    <property type="entry name" value="Alkaline_phosphatase"/>
</dbReference>
<keyword evidence="4" id="KW-1185">Reference proteome</keyword>
<evidence type="ECO:0000256" key="1">
    <source>
        <dbReference type="ARBA" id="ARBA00022553"/>
    </source>
</evidence>
<dbReference type="Gene3D" id="3.40.720.10">
    <property type="entry name" value="Alkaline Phosphatase, subunit A"/>
    <property type="match status" value="1"/>
</dbReference>
<proteinExistence type="inferred from homology"/>
<dbReference type="CDD" id="cd16012">
    <property type="entry name" value="ALP"/>
    <property type="match status" value="1"/>
</dbReference>
<sequence length="499" mass="53377">MLMRAVLTTALVGLSGHASVAQEPPQAADSYFVEARADLEARLRTQPVTGPARNIILFIGDGMGVSTLTAARIHQGQGAGRDGESTWTAMDRLPYSALVRTYSHDAQVSDSAPTATAMVAGVKTRNDIIGLDQTVALNDCEGSRGREVVSIFAQAEAAGLRTGVVSTARITHATPAAAFAHIANRDWENSSELPAEARAAGCIDIARQMVEWPHGDGLDVILGGGRAQFLPDTAYDPEDLQSRGLRDDGRDLTQEWRARHPQGRYIWNAGQFAELATARPVLGLFERDHMEFEALRDQDSAGEPSLTEMTLKAIDLLDGDDGYVLMVEAGRIDHAHHLGGAALALSETVELDRAVAAVMARVDLSDTLVIVTADHSHNFTMAGYPQRGNPILGLVVDVDGRQAQARDGHPYTTLGYANGPGAVIGARPDPGASDTTSLEYRQQSLVPLGSASHGGEDVAVRAAGPWAHLFQGTIEQHLIYHVMAWAMQQPPSNDEQPND</sequence>
<evidence type="ECO:0000313" key="4">
    <source>
        <dbReference type="Proteomes" id="UP001445732"/>
    </source>
</evidence>
<dbReference type="PANTHER" id="PTHR11596:SF5">
    <property type="entry name" value="ALKALINE PHOSPHATASE"/>
    <property type="match status" value="1"/>
</dbReference>
<gene>
    <name evidence="3" type="ORF">ABN401_08960</name>
</gene>
<comment type="similarity">
    <text evidence="2">Belongs to the alkaline phosphatase family.</text>
</comment>
<evidence type="ECO:0000313" key="3">
    <source>
        <dbReference type="EMBL" id="MEQ7155340.1"/>
    </source>
</evidence>
<protein>
    <submittedName>
        <fullName evidence="3">Alkaline phosphatase</fullName>
    </submittedName>
</protein>
<organism evidence="3 4">
    <name type="scientific">Brevundimonas aurifodinae</name>
    <dbReference type="NCBI Taxonomy" id="1508312"/>
    <lineage>
        <taxon>Bacteria</taxon>
        <taxon>Pseudomonadati</taxon>
        <taxon>Pseudomonadota</taxon>
        <taxon>Alphaproteobacteria</taxon>
        <taxon>Caulobacterales</taxon>
        <taxon>Caulobacteraceae</taxon>
        <taxon>Brevundimonas</taxon>
    </lineage>
</organism>
<dbReference type="Proteomes" id="UP001445732">
    <property type="component" value="Unassembled WGS sequence"/>
</dbReference>
<dbReference type="PANTHER" id="PTHR11596">
    <property type="entry name" value="ALKALINE PHOSPHATASE"/>
    <property type="match status" value="1"/>
</dbReference>